<reference evidence="24" key="1">
    <citation type="journal article" date="2021" name="PeerJ">
        <title>Extensive microbial diversity within the chicken gut microbiome revealed by metagenomics and culture.</title>
        <authorList>
            <person name="Gilroy R."/>
            <person name="Ravi A."/>
            <person name="Getino M."/>
            <person name="Pursley I."/>
            <person name="Horton D.L."/>
            <person name="Alikhan N.F."/>
            <person name="Baker D."/>
            <person name="Gharbi K."/>
            <person name="Hall N."/>
            <person name="Watson M."/>
            <person name="Adriaenssens E.M."/>
            <person name="Foster-Nyarko E."/>
            <person name="Jarju S."/>
            <person name="Secka A."/>
            <person name="Antonio M."/>
            <person name="Oren A."/>
            <person name="Chaudhuri R.R."/>
            <person name="La Ragione R."/>
            <person name="Hildebrand F."/>
            <person name="Pallen M.J."/>
        </authorList>
    </citation>
    <scope>NUCLEOTIDE SEQUENCE</scope>
    <source>
        <strain evidence="24">B5_2728</strain>
    </source>
</reference>
<evidence type="ECO:0000259" key="21">
    <source>
        <dbReference type="PROSITE" id="PS50972"/>
    </source>
</evidence>
<dbReference type="PANTHER" id="PTHR45833:SF1">
    <property type="entry name" value="METHIONINE SYNTHASE"/>
    <property type="match status" value="1"/>
</dbReference>
<keyword evidence="13 19" id="KW-0479">Metal-binding</keyword>
<dbReference type="GO" id="GO:0008705">
    <property type="term" value="F:methionine synthase activity"/>
    <property type="evidence" value="ECO:0007669"/>
    <property type="project" value="UniProtKB-EC"/>
</dbReference>
<evidence type="ECO:0000259" key="20">
    <source>
        <dbReference type="PROSITE" id="PS50970"/>
    </source>
</evidence>
<dbReference type="PROSITE" id="PS50970">
    <property type="entry name" value="HCY"/>
    <property type="match status" value="1"/>
</dbReference>
<evidence type="ECO:0000256" key="2">
    <source>
        <dbReference type="ARBA" id="ARBA00001947"/>
    </source>
</evidence>
<accession>A0A948T3D9</accession>
<dbReference type="InterPro" id="IPR003759">
    <property type="entry name" value="Cbl-bd_cap"/>
</dbReference>
<dbReference type="GO" id="GO:0031419">
    <property type="term" value="F:cobalamin binding"/>
    <property type="evidence" value="ECO:0007669"/>
    <property type="project" value="UniProtKB-KW"/>
</dbReference>
<sequence>MDGAMGTMLQSRGLPPGECPEVWNITQPQQVERVHREYLDAGSEIICTNTFGANALKLERTGYSVREIVQAGVECAKAARKDTTARIFLDVGPLGQLVEPVGSLSMQEAMELFREVMAAGVEAGVDGIYLETMSDLGELKAAVLAAKEQGNLPIFASMSFESSGRTFLGCPVESFGVTAQALGVTALGVNCSLAPGQLVSLVERLAKVTNLPLLVKANAGLPDPISGRFSLSATEYVQQMEGFLPLGLAAVGGCCGTTPETIRQLANLAKQMKPYFGGQLKERYVCSGLRTVEVRPATVVGERLNPTGKSWMKQALETGDFSSLMQQALRQEEDGAEILDLNVGLPGVDEVDCMRRAVLAIQSVCELPLQLDSARPEVLEAGLQVYVGKPIVNSVNASKEALERSLPLCKRYGAAVIGLTMDESGLPQTSQQRVELAKRILNEAEKHGIPKEDVYIDCLALTASAQPEQVEETLAAVQTLTREYGVAIILGISNISFGLPNRGAMNATFLSMALSRGLTLAIANPGDGRIMETVTAFRVLSGQDRGAKAYIVAHTGTKSPPQPAASYTVEQAIQQGLEEQASRAARQALDSLSPQQLLDTQMMPALEQVGERFEKGQLFLPQLLQAATAAQAVFAVVKEAMLRDKKQVSVYKGVTVLATVQGDVHDIGKNIVKVVLENYGYQVIDLGRDVPPERILQAAKQNHADFVGLSALMTTTLPAMEQTVKLLHKELPGLPVIVGGAVVSQQYADAIGADFYAKDAKEVADVAKKAMICRKNARNVQKNDKKVNELLDLHSI</sequence>
<comment type="cofactor">
    <cofactor evidence="3">
        <name>methylcob(III)alamin</name>
        <dbReference type="ChEBI" id="CHEBI:28115"/>
    </cofactor>
</comment>
<comment type="caution">
    <text evidence="24">The sequence shown here is derived from an EMBL/GenBank/DDBJ whole genome shotgun (WGS) entry which is preliminary data.</text>
</comment>
<dbReference type="SMART" id="SM01018">
    <property type="entry name" value="B12-binding_2"/>
    <property type="match status" value="1"/>
</dbReference>
<dbReference type="AlphaFoldDB" id="A0A948T3D9"/>
<evidence type="ECO:0000256" key="10">
    <source>
        <dbReference type="ARBA" id="ARBA00022628"/>
    </source>
</evidence>
<dbReference type="InterPro" id="IPR036724">
    <property type="entry name" value="Cobalamin-bd_sf"/>
</dbReference>
<dbReference type="Gene3D" id="1.10.1240.10">
    <property type="entry name" value="Methionine synthase domain"/>
    <property type="match status" value="1"/>
</dbReference>
<evidence type="ECO:0000259" key="23">
    <source>
        <dbReference type="PROSITE" id="PS51337"/>
    </source>
</evidence>
<evidence type="ECO:0000256" key="14">
    <source>
        <dbReference type="ARBA" id="ARBA00022833"/>
    </source>
</evidence>
<dbReference type="InterPro" id="IPR000489">
    <property type="entry name" value="Pterin-binding_dom"/>
</dbReference>
<keyword evidence="16" id="KW-0170">Cobalt</keyword>
<dbReference type="SUPFAM" id="SSF82282">
    <property type="entry name" value="Homocysteine S-methyltransferase"/>
    <property type="match status" value="1"/>
</dbReference>
<organism evidence="24 25">
    <name type="scientific">Candidatus Allofournierella pullistercoris</name>
    <dbReference type="NCBI Taxonomy" id="2838597"/>
    <lineage>
        <taxon>Bacteria</taxon>
        <taxon>Bacillati</taxon>
        <taxon>Bacillota</taxon>
        <taxon>Clostridia</taxon>
        <taxon>Eubacteriales</taxon>
        <taxon>Oscillospiraceae</taxon>
        <taxon>Allofournierella</taxon>
    </lineage>
</organism>
<dbReference type="Gene3D" id="3.40.50.280">
    <property type="entry name" value="Cobalamin-binding domain"/>
    <property type="match status" value="1"/>
</dbReference>
<dbReference type="GO" id="GO:0032259">
    <property type="term" value="P:methylation"/>
    <property type="evidence" value="ECO:0007669"/>
    <property type="project" value="UniProtKB-KW"/>
</dbReference>
<feature type="domain" description="Hcy-binding" evidence="20">
    <location>
        <begin position="1"/>
        <end position="269"/>
    </location>
</feature>
<dbReference type="Pfam" id="PF02607">
    <property type="entry name" value="B12-binding_2"/>
    <property type="match status" value="1"/>
</dbReference>
<dbReference type="Pfam" id="PF00809">
    <property type="entry name" value="Pterin_bind"/>
    <property type="match status" value="1"/>
</dbReference>
<comment type="catalytic activity">
    <reaction evidence="1">
        <text>(6S)-5-methyl-5,6,7,8-tetrahydrofolate + L-homocysteine = (6S)-5,6,7,8-tetrahydrofolate + L-methionine</text>
        <dbReference type="Rhea" id="RHEA:11172"/>
        <dbReference type="ChEBI" id="CHEBI:18608"/>
        <dbReference type="ChEBI" id="CHEBI:57453"/>
        <dbReference type="ChEBI" id="CHEBI:57844"/>
        <dbReference type="ChEBI" id="CHEBI:58199"/>
        <dbReference type="EC" id="2.1.1.13"/>
    </reaction>
</comment>
<evidence type="ECO:0000259" key="22">
    <source>
        <dbReference type="PROSITE" id="PS51332"/>
    </source>
</evidence>
<evidence type="ECO:0000256" key="4">
    <source>
        <dbReference type="ARBA" id="ARBA00005178"/>
    </source>
</evidence>
<dbReference type="PROSITE" id="PS51332">
    <property type="entry name" value="B12_BINDING"/>
    <property type="match status" value="1"/>
</dbReference>
<feature type="binding site" evidence="19">
    <location>
        <position position="255"/>
    </location>
    <ligand>
        <name>Zn(2+)</name>
        <dbReference type="ChEBI" id="CHEBI:29105"/>
    </ligand>
</feature>
<dbReference type="Gene3D" id="3.20.20.330">
    <property type="entry name" value="Homocysteine-binding-like domain"/>
    <property type="match status" value="1"/>
</dbReference>
<feature type="binding site" evidence="19">
    <location>
        <position position="254"/>
    </location>
    <ligand>
        <name>Zn(2+)</name>
        <dbReference type="ChEBI" id="CHEBI:29105"/>
    </ligand>
</feature>
<dbReference type="EMBL" id="JAHLFP010000060">
    <property type="protein sequence ID" value="MBU3806609.1"/>
    <property type="molecule type" value="Genomic_DNA"/>
</dbReference>
<name>A0A948T3D9_9FIRM</name>
<dbReference type="Proteomes" id="UP000713596">
    <property type="component" value="Unassembled WGS sequence"/>
</dbReference>
<dbReference type="InterPro" id="IPR050554">
    <property type="entry name" value="Met_Synthase/Corrinoid"/>
</dbReference>
<dbReference type="GO" id="GO:0046872">
    <property type="term" value="F:metal ion binding"/>
    <property type="evidence" value="ECO:0007669"/>
    <property type="project" value="UniProtKB-KW"/>
</dbReference>
<evidence type="ECO:0000256" key="18">
    <source>
        <dbReference type="ARBA" id="ARBA00031040"/>
    </source>
</evidence>
<evidence type="ECO:0000256" key="16">
    <source>
        <dbReference type="ARBA" id="ARBA00023285"/>
    </source>
</evidence>
<keyword evidence="11 19" id="KW-0808">Transferase</keyword>
<keyword evidence="14 19" id="KW-0862">Zinc</keyword>
<dbReference type="Gene3D" id="3.20.20.20">
    <property type="entry name" value="Dihydropteroate synthase-like"/>
    <property type="match status" value="1"/>
</dbReference>
<evidence type="ECO:0000256" key="9">
    <source>
        <dbReference type="ARBA" id="ARBA00022605"/>
    </source>
</evidence>
<evidence type="ECO:0000256" key="13">
    <source>
        <dbReference type="ARBA" id="ARBA00022723"/>
    </source>
</evidence>
<keyword evidence="12" id="KW-0949">S-adenosyl-L-methionine</keyword>
<keyword evidence="8 19" id="KW-0489">Methyltransferase</keyword>
<keyword evidence="10" id="KW-0846">Cobalamin</keyword>
<evidence type="ECO:0000256" key="19">
    <source>
        <dbReference type="PROSITE-ProRule" id="PRU00333"/>
    </source>
</evidence>
<dbReference type="Pfam" id="PF02310">
    <property type="entry name" value="B12-binding"/>
    <property type="match status" value="1"/>
</dbReference>
<evidence type="ECO:0000313" key="25">
    <source>
        <dbReference type="Proteomes" id="UP000713596"/>
    </source>
</evidence>
<keyword evidence="9" id="KW-0028">Amino-acid biosynthesis</keyword>
<evidence type="ECO:0000256" key="6">
    <source>
        <dbReference type="ARBA" id="ARBA00012032"/>
    </source>
</evidence>
<evidence type="ECO:0000256" key="17">
    <source>
        <dbReference type="ARBA" id="ARBA00025552"/>
    </source>
</evidence>
<dbReference type="SUPFAM" id="SSF51717">
    <property type="entry name" value="Dihydropteroate synthetase-like"/>
    <property type="match status" value="1"/>
</dbReference>
<feature type="domain" description="B12-binding N-terminal" evidence="23">
    <location>
        <begin position="556"/>
        <end position="649"/>
    </location>
</feature>
<protein>
    <recommendedName>
        <fullName evidence="7">Methionine synthase</fullName>
        <ecNumber evidence="6">2.1.1.13</ecNumber>
    </recommendedName>
    <alternativeName>
        <fullName evidence="18">5-methyltetrahydrofolate--homocysteine methyltransferase</fullName>
    </alternativeName>
</protein>
<dbReference type="SUPFAM" id="SSF47644">
    <property type="entry name" value="Methionine synthase domain"/>
    <property type="match status" value="1"/>
</dbReference>
<dbReference type="PROSITE" id="PS51337">
    <property type="entry name" value="B12_BINDING_NTER"/>
    <property type="match status" value="1"/>
</dbReference>
<dbReference type="InterPro" id="IPR011005">
    <property type="entry name" value="Dihydropteroate_synth-like_sf"/>
</dbReference>
<evidence type="ECO:0000256" key="15">
    <source>
        <dbReference type="ARBA" id="ARBA00023167"/>
    </source>
</evidence>
<dbReference type="InterPro" id="IPR003726">
    <property type="entry name" value="HCY_dom"/>
</dbReference>
<proteinExistence type="inferred from homology"/>
<dbReference type="InterPro" id="IPR006158">
    <property type="entry name" value="Cobalamin-bd"/>
</dbReference>
<dbReference type="PANTHER" id="PTHR45833">
    <property type="entry name" value="METHIONINE SYNTHASE"/>
    <property type="match status" value="1"/>
</dbReference>
<dbReference type="PROSITE" id="PS50972">
    <property type="entry name" value="PTERIN_BINDING"/>
    <property type="match status" value="1"/>
</dbReference>
<evidence type="ECO:0000256" key="1">
    <source>
        <dbReference type="ARBA" id="ARBA00001700"/>
    </source>
</evidence>
<evidence type="ECO:0000256" key="8">
    <source>
        <dbReference type="ARBA" id="ARBA00022603"/>
    </source>
</evidence>
<dbReference type="SUPFAM" id="SSF52242">
    <property type="entry name" value="Cobalamin (vitamin B12)-binding domain"/>
    <property type="match status" value="1"/>
</dbReference>
<evidence type="ECO:0000313" key="24">
    <source>
        <dbReference type="EMBL" id="MBU3806609.1"/>
    </source>
</evidence>
<dbReference type="EC" id="2.1.1.13" evidence="6"/>
<comment type="cofactor">
    <cofactor evidence="2 19">
        <name>Zn(2+)</name>
        <dbReference type="ChEBI" id="CHEBI:29105"/>
    </cofactor>
</comment>
<evidence type="ECO:0000256" key="7">
    <source>
        <dbReference type="ARBA" id="ARBA00013998"/>
    </source>
</evidence>
<dbReference type="InterPro" id="IPR036589">
    <property type="entry name" value="HCY_dom_sf"/>
</dbReference>
<comment type="similarity">
    <text evidence="5">Belongs to the vitamin-B12 dependent methionine synthase family.</text>
</comment>
<gene>
    <name evidence="24" type="ORF">H9882_06940</name>
</gene>
<dbReference type="GO" id="GO:0046653">
    <property type="term" value="P:tetrahydrofolate metabolic process"/>
    <property type="evidence" value="ECO:0007669"/>
    <property type="project" value="TreeGrafter"/>
</dbReference>
<evidence type="ECO:0000256" key="5">
    <source>
        <dbReference type="ARBA" id="ARBA00010398"/>
    </source>
</evidence>
<evidence type="ECO:0000256" key="12">
    <source>
        <dbReference type="ARBA" id="ARBA00022691"/>
    </source>
</evidence>
<evidence type="ECO:0000256" key="11">
    <source>
        <dbReference type="ARBA" id="ARBA00022679"/>
    </source>
</evidence>
<keyword evidence="15" id="KW-0486">Methionine biosynthesis</keyword>
<feature type="domain" description="B12-binding" evidence="22">
    <location>
        <begin position="652"/>
        <end position="781"/>
    </location>
</feature>
<comment type="pathway">
    <text evidence="4">Amino-acid biosynthesis; L-methionine biosynthesis via de novo pathway; L-methionine from L-homocysteine (MetH route): step 1/1.</text>
</comment>
<dbReference type="Pfam" id="PF02574">
    <property type="entry name" value="S-methyl_trans"/>
    <property type="match status" value="1"/>
</dbReference>
<comment type="function">
    <text evidence="17">Catalyzes the transfer of a methyl group from methyl-cobalamin to homocysteine, yielding enzyme-bound cob(I)alamin and methionine. Subsequently, remethylates the cofactor using methyltetrahydrofolate.</text>
</comment>
<feature type="binding site" evidence="19">
    <location>
        <position position="191"/>
    </location>
    <ligand>
        <name>Zn(2+)</name>
        <dbReference type="ChEBI" id="CHEBI:29105"/>
    </ligand>
</feature>
<feature type="domain" description="Pterin-binding" evidence="21">
    <location>
        <begin position="297"/>
        <end position="541"/>
    </location>
</feature>
<reference evidence="24" key="2">
    <citation type="submission" date="2021-04" db="EMBL/GenBank/DDBJ databases">
        <authorList>
            <person name="Gilroy R."/>
        </authorList>
    </citation>
    <scope>NUCLEOTIDE SEQUENCE</scope>
    <source>
        <strain evidence="24">B5_2728</strain>
    </source>
</reference>
<dbReference type="GO" id="GO:0050667">
    <property type="term" value="P:homocysteine metabolic process"/>
    <property type="evidence" value="ECO:0007669"/>
    <property type="project" value="TreeGrafter"/>
</dbReference>
<dbReference type="InterPro" id="IPR036594">
    <property type="entry name" value="Meth_synthase_dom"/>
</dbReference>
<dbReference type="GO" id="GO:0005829">
    <property type="term" value="C:cytosol"/>
    <property type="evidence" value="ECO:0007669"/>
    <property type="project" value="TreeGrafter"/>
</dbReference>
<evidence type="ECO:0000256" key="3">
    <source>
        <dbReference type="ARBA" id="ARBA00001956"/>
    </source>
</evidence>